<evidence type="ECO:0000256" key="2">
    <source>
        <dbReference type="ARBA" id="ARBA00022771"/>
    </source>
</evidence>
<keyword evidence="1" id="KW-0479">Metal-binding</keyword>
<feature type="domain" description="Zinc finger DksA/TraR C4-type" evidence="6">
    <location>
        <begin position="83"/>
        <end position="117"/>
    </location>
</feature>
<dbReference type="PANTHER" id="PTHR33823:SF2">
    <property type="entry name" value="RNA POLYMERASE-BINDING TRANSCRIPTION FACTOR DKSA"/>
    <property type="match status" value="1"/>
</dbReference>
<dbReference type="AlphaFoldDB" id="A0A010RDI3"/>
<feature type="coiled-coil region" evidence="5">
    <location>
        <begin position="13"/>
        <end position="40"/>
    </location>
</feature>
<name>A0A010RDI3_PSEFL</name>
<dbReference type="PANTHER" id="PTHR33823">
    <property type="entry name" value="RNA POLYMERASE-BINDING TRANSCRIPTION FACTOR DKSA-RELATED"/>
    <property type="match status" value="1"/>
</dbReference>
<evidence type="ECO:0000256" key="5">
    <source>
        <dbReference type="SAM" id="Coils"/>
    </source>
</evidence>
<evidence type="ECO:0000313" key="8">
    <source>
        <dbReference type="Proteomes" id="UP000022611"/>
    </source>
</evidence>
<dbReference type="HOGENOM" id="CLU_043144_3_3_6"/>
<dbReference type="InterPro" id="IPR020458">
    <property type="entry name" value="Znf_DskA_TraR_CS"/>
</dbReference>
<keyword evidence="3" id="KW-0862">Zinc</keyword>
<dbReference type="GO" id="GO:0008270">
    <property type="term" value="F:zinc ion binding"/>
    <property type="evidence" value="ECO:0007669"/>
    <property type="project" value="UniProtKB-KW"/>
</dbReference>
<protein>
    <recommendedName>
        <fullName evidence="6">Zinc finger DksA/TraR C4-type domain-containing protein</fullName>
    </recommendedName>
</protein>
<organism evidence="7 8">
    <name type="scientific">Pseudomonas fluorescens HK44</name>
    <dbReference type="NCBI Taxonomy" id="1042209"/>
    <lineage>
        <taxon>Bacteria</taxon>
        <taxon>Pseudomonadati</taxon>
        <taxon>Pseudomonadota</taxon>
        <taxon>Gammaproteobacteria</taxon>
        <taxon>Pseudomonadales</taxon>
        <taxon>Pseudomonadaceae</taxon>
        <taxon>Pseudomonas</taxon>
    </lineage>
</organism>
<proteinExistence type="predicted"/>
<dbReference type="Proteomes" id="UP000022611">
    <property type="component" value="Unassembled WGS sequence"/>
</dbReference>
<feature type="zinc finger region" description="dksA C4-type" evidence="4">
    <location>
        <begin position="88"/>
        <end position="112"/>
    </location>
</feature>
<dbReference type="PROSITE" id="PS51128">
    <property type="entry name" value="ZF_DKSA_2"/>
    <property type="match status" value="1"/>
</dbReference>
<dbReference type="Pfam" id="PF01258">
    <property type="entry name" value="zf-dskA_traR"/>
    <property type="match status" value="1"/>
</dbReference>
<evidence type="ECO:0000256" key="1">
    <source>
        <dbReference type="ARBA" id="ARBA00022723"/>
    </source>
</evidence>
<gene>
    <name evidence="7" type="ORF">HK44_029025</name>
</gene>
<comment type="caution">
    <text evidence="7">The sequence shown here is derived from an EMBL/GenBank/DDBJ whole genome shotgun (WGS) entry which is preliminary data.</text>
</comment>
<dbReference type="PATRIC" id="fig|1042209.11.peg.2"/>
<keyword evidence="2" id="KW-0863">Zinc-finger</keyword>
<dbReference type="InterPro" id="IPR000962">
    <property type="entry name" value="Znf_DskA_TraR"/>
</dbReference>
<accession>A0A010RDI3</accession>
<dbReference type="RefSeq" id="WP_011117415.1">
    <property type="nucleotide sequence ID" value="NZ_AFOY02000029.1"/>
</dbReference>
<evidence type="ECO:0000313" key="7">
    <source>
        <dbReference type="EMBL" id="EXF90961.1"/>
    </source>
</evidence>
<reference evidence="7 8" key="1">
    <citation type="journal article" date="2011" name="J. Bacteriol.">
        <title>Draft genome sequence of the polycyclic aromatic hydrocarbon-degrading, genetically engineered bioluminescent bioreporter Pseudomonas fluorescens HK44.</title>
        <authorList>
            <person name="Chauhan A."/>
            <person name="Layton A.C."/>
            <person name="Williams D.E."/>
            <person name="Smartt A.E."/>
            <person name="Ripp S."/>
            <person name="Karpinets T.V."/>
            <person name="Brown S.D."/>
            <person name="Sayler G.S."/>
        </authorList>
    </citation>
    <scope>NUCLEOTIDE SEQUENCE [LARGE SCALE GENOMIC DNA]</scope>
    <source>
        <strain evidence="7 8">HK44</strain>
        <plasmid evidence="7">pUTK21</plasmid>
    </source>
</reference>
<dbReference type="SUPFAM" id="SSF57716">
    <property type="entry name" value="Glucocorticoid receptor-like (DNA-binding domain)"/>
    <property type="match status" value="1"/>
</dbReference>
<geneLocation type="plasmid" evidence="7">
    <name>pUTK21</name>
</geneLocation>
<keyword evidence="7" id="KW-0614">Plasmid</keyword>
<keyword evidence="5" id="KW-0175">Coiled coil</keyword>
<dbReference type="EMBL" id="AFOY02000029">
    <property type="protein sequence ID" value="EXF90961.1"/>
    <property type="molecule type" value="Genomic_DNA"/>
</dbReference>
<evidence type="ECO:0000259" key="6">
    <source>
        <dbReference type="Pfam" id="PF01258"/>
    </source>
</evidence>
<dbReference type="Gene3D" id="1.20.120.910">
    <property type="entry name" value="DksA, coiled-coil domain"/>
    <property type="match status" value="1"/>
</dbReference>
<dbReference type="PROSITE" id="PS01102">
    <property type="entry name" value="ZF_DKSA_1"/>
    <property type="match status" value="1"/>
</dbReference>
<evidence type="ECO:0000256" key="4">
    <source>
        <dbReference type="PROSITE-ProRule" id="PRU00510"/>
    </source>
</evidence>
<dbReference type="OrthoDB" id="6064855at2"/>
<sequence>MAMDDALNLAHFKTLLEQRAAELDRLLEDAESRSQSVELDQSKVGRLSRMDALQQQAMNDAIRGRAQHERVRLQQALKRWHKGEYGWCNQCGALIALGRLVFDPATPLCITCASRVESG</sequence>
<evidence type="ECO:0000256" key="3">
    <source>
        <dbReference type="ARBA" id="ARBA00022833"/>
    </source>
</evidence>